<dbReference type="AlphaFoldDB" id="A0A6A5EJE1"/>
<keyword evidence="3" id="KW-1185">Reference proteome</keyword>
<proteinExistence type="predicted"/>
<dbReference type="Gene3D" id="3.40.50.2000">
    <property type="entry name" value="Glycogen Phosphorylase B"/>
    <property type="match status" value="1"/>
</dbReference>
<dbReference type="Proteomes" id="UP000465112">
    <property type="component" value="Chromosome 14"/>
</dbReference>
<evidence type="ECO:0000256" key="1">
    <source>
        <dbReference type="SAM" id="MobiDB-lite"/>
    </source>
</evidence>
<dbReference type="PANTHER" id="PTHR13615">
    <property type="entry name" value="GLYCOSYLTRANSFERASE-LIKE 1"/>
    <property type="match status" value="1"/>
</dbReference>
<feature type="region of interest" description="Disordered" evidence="1">
    <location>
        <begin position="21"/>
        <end position="87"/>
    </location>
</feature>
<dbReference type="PANTHER" id="PTHR13615:SF3">
    <property type="entry name" value="GLYCOSYLTRANSFERASE-LIKE DOMAIN-CONTAINING PROTEIN 1"/>
    <property type="match status" value="1"/>
</dbReference>
<feature type="compositionally biased region" description="Acidic residues" evidence="1">
    <location>
        <begin position="58"/>
        <end position="80"/>
    </location>
</feature>
<name>A0A6A5EJE1_PERFL</name>
<sequence length="180" mass="20903">MFVERTRVVVAQLLPKHKLLRRKSHVDDIVTPQDQLLSPRGEEISEQEDPRDSRPEPGPEDQQDPGDPEDQQAPEDQQDPEDQKKPLHIVWPHRWEHDKNPELLFSTLIKLKERRANFHLSVLGETYTDVPEVFGEARRVLEQHILNFGFLSSREDFLRVLCDADVVVSTAKHEFFGVAM</sequence>
<evidence type="ECO:0000313" key="2">
    <source>
        <dbReference type="EMBL" id="KAF1381020.1"/>
    </source>
</evidence>
<organism evidence="2 3">
    <name type="scientific">Perca fluviatilis</name>
    <name type="common">European perch</name>
    <dbReference type="NCBI Taxonomy" id="8168"/>
    <lineage>
        <taxon>Eukaryota</taxon>
        <taxon>Metazoa</taxon>
        <taxon>Chordata</taxon>
        <taxon>Craniata</taxon>
        <taxon>Vertebrata</taxon>
        <taxon>Euteleostomi</taxon>
        <taxon>Actinopterygii</taxon>
        <taxon>Neopterygii</taxon>
        <taxon>Teleostei</taxon>
        <taxon>Neoteleostei</taxon>
        <taxon>Acanthomorphata</taxon>
        <taxon>Eupercaria</taxon>
        <taxon>Perciformes</taxon>
        <taxon>Percoidei</taxon>
        <taxon>Percidae</taxon>
        <taxon>Percinae</taxon>
        <taxon>Perca</taxon>
    </lineage>
</organism>
<comment type="caution">
    <text evidence="2">The sequence shown here is derived from an EMBL/GenBank/DDBJ whole genome shotgun (WGS) entry which is preliminary data.</text>
</comment>
<dbReference type="InterPro" id="IPR051862">
    <property type="entry name" value="GT-like_domain_containing_1"/>
</dbReference>
<dbReference type="EMBL" id="VHII01000014">
    <property type="protein sequence ID" value="KAF1381020.1"/>
    <property type="molecule type" value="Genomic_DNA"/>
</dbReference>
<protein>
    <recommendedName>
        <fullName evidence="4">Glycosyl transferase family 1 domain-containing protein</fullName>
    </recommendedName>
</protein>
<evidence type="ECO:0000313" key="3">
    <source>
        <dbReference type="Proteomes" id="UP000465112"/>
    </source>
</evidence>
<dbReference type="CDD" id="cd01635">
    <property type="entry name" value="Glycosyltransferase_GTB-type"/>
    <property type="match status" value="1"/>
</dbReference>
<accession>A0A6A5EJE1</accession>
<dbReference type="SUPFAM" id="SSF53756">
    <property type="entry name" value="UDP-Glycosyltransferase/glycogen phosphorylase"/>
    <property type="match status" value="1"/>
</dbReference>
<evidence type="ECO:0008006" key="4">
    <source>
        <dbReference type="Google" id="ProtNLM"/>
    </source>
</evidence>
<reference evidence="2 3" key="1">
    <citation type="submission" date="2019-06" db="EMBL/GenBank/DDBJ databases">
        <title>A chromosome-scale genome assembly of the European perch, Perca fluviatilis.</title>
        <authorList>
            <person name="Roques C."/>
            <person name="Zahm M."/>
            <person name="Cabau C."/>
            <person name="Klopp C."/>
            <person name="Bouchez O."/>
            <person name="Donnadieu C."/>
            <person name="Kuhl H."/>
            <person name="Gislard M."/>
            <person name="Guendouz S."/>
            <person name="Journot L."/>
            <person name="Haffray P."/>
            <person name="Bestin A."/>
            <person name="Morvezen R."/>
            <person name="Feron R."/>
            <person name="Wen M."/>
            <person name="Jouanno E."/>
            <person name="Herpin A."/>
            <person name="Schartl M."/>
            <person name="Postlethwait J."/>
            <person name="Schaerlinger B."/>
            <person name="Chardard D."/>
            <person name="Lecocq T."/>
            <person name="Poncet C."/>
            <person name="Jaffrelo L."/>
            <person name="Lampietro C."/>
            <person name="Guiguen Y."/>
        </authorList>
    </citation>
    <scope>NUCLEOTIDE SEQUENCE [LARGE SCALE GENOMIC DNA]</scope>
    <source>
        <tissue evidence="2">Blood</tissue>
    </source>
</reference>
<gene>
    <name evidence="2" type="ORF">PFLUV_G00170090</name>
</gene>
<feature type="compositionally biased region" description="Basic and acidic residues" evidence="1">
    <location>
        <begin position="40"/>
        <end position="57"/>
    </location>
</feature>